<name>K0RIE8_THAOC</name>
<evidence type="ECO:0000313" key="2">
    <source>
        <dbReference type="EMBL" id="EJK46427.1"/>
    </source>
</evidence>
<gene>
    <name evidence="2" type="ORF">THAOC_34904</name>
</gene>
<comment type="caution">
    <text evidence="2">The sequence shown here is derived from an EMBL/GenBank/DDBJ whole genome shotgun (WGS) entry which is preliminary data.</text>
</comment>
<feature type="compositionally biased region" description="Basic and acidic residues" evidence="1">
    <location>
        <begin position="268"/>
        <end position="284"/>
    </location>
</feature>
<dbReference type="AlphaFoldDB" id="K0RIE8"/>
<evidence type="ECO:0000256" key="1">
    <source>
        <dbReference type="SAM" id="MobiDB-lite"/>
    </source>
</evidence>
<proteinExistence type="predicted"/>
<organism evidence="2 3">
    <name type="scientific">Thalassiosira oceanica</name>
    <name type="common">Marine diatom</name>
    <dbReference type="NCBI Taxonomy" id="159749"/>
    <lineage>
        <taxon>Eukaryota</taxon>
        <taxon>Sar</taxon>
        <taxon>Stramenopiles</taxon>
        <taxon>Ochrophyta</taxon>
        <taxon>Bacillariophyta</taxon>
        <taxon>Coscinodiscophyceae</taxon>
        <taxon>Thalassiosirophycidae</taxon>
        <taxon>Thalassiosirales</taxon>
        <taxon>Thalassiosiraceae</taxon>
        <taxon>Thalassiosira</taxon>
    </lineage>
</organism>
<evidence type="ECO:0000313" key="3">
    <source>
        <dbReference type="Proteomes" id="UP000266841"/>
    </source>
</evidence>
<accession>K0RIE8</accession>
<protein>
    <submittedName>
        <fullName evidence="2">Uncharacterized protein</fullName>
    </submittedName>
</protein>
<keyword evidence="3" id="KW-1185">Reference proteome</keyword>
<feature type="region of interest" description="Disordered" evidence="1">
    <location>
        <begin position="268"/>
        <end position="290"/>
    </location>
</feature>
<dbReference type="EMBL" id="AGNL01047766">
    <property type="protein sequence ID" value="EJK46427.1"/>
    <property type="molecule type" value="Genomic_DNA"/>
</dbReference>
<reference evidence="2 3" key="1">
    <citation type="journal article" date="2012" name="Genome Biol.">
        <title>Genome and low-iron response of an oceanic diatom adapted to chronic iron limitation.</title>
        <authorList>
            <person name="Lommer M."/>
            <person name="Specht M."/>
            <person name="Roy A.S."/>
            <person name="Kraemer L."/>
            <person name="Andreson R."/>
            <person name="Gutowska M.A."/>
            <person name="Wolf J."/>
            <person name="Bergner S.V."/>
            <person name="Schilhabel M.B."/>
            <person name="Klostermeier U.C."/>
            <person name="Beiko R.G."/>
            <person name="Rosenstiel P."/>
            <person name="Hippler M."/>
            <person name="Laroche J."/>
        </authorList>
    </citation>
    <scope>NUCLEOTIDE SEQUENCE [LARGE SCALE GENOMIC DNA]</scope>
    <source>
        <strain evidence="2 3">CCMP1005</strain>
    </source>
</reference>
<sequence length="1158" mass="128264">MCDVNRLIHFVATREISRLAGVMSTRSQPTSAGDGVLAISILGVDALENRPVELFQIQKLRAVLSDDDGVPAEVLKVRREVRLPEVGVPVERPLELDAFVVVLGDGLGKQGEDAGNLGIRVNPRHVRLRFEAIEELGDLEERADDAIDHICHAPAASCRVVAEGRVEFQPPRPVQDKRHLEQGELPVPPYRFRVHLIEQELERRQDCLREAVHDDAVHELHVTPPVRRRVRHAKDLVRFLDEGVDVLAVGLDLIVDRALHALEELAEAEHDDGQEKHGGGRERGFQNARTKHPVADRLTHRFLGPSSGGALDRFQVVLHRPEDVVDNLDLRQGLADERADSLGLPAQRIKARPDGQVKLGEERIDQGLLHRQHGAQDGVVHSDDEVEVASPGPEGVRRLVDVKGGLRNGKAEEEEILDLPKETDQRRIEVRDQMARLLRPAQEGHRKTRARGRVDVATPFGDLLLLVVQERRHDGPLDLDDLLGLLPVEDVGREGLHLLHRDARPRDEAPAPGQGAPDGGQVAHRLLRRVGPVSQELLLDDLQVLAVRTDQGDLLHLDLVLDDGAVEELPIESIDDLEAPVYGLAVVKGEADHRAEPPLDLLDELAEGGVLRVELGGVDVHDVVLETLHLVHGTLEVLLDLVYGRRERAALRPADLDLGKLGELDDGPCQLQYVVGPLDEAVETGEHGVVLDRPLFIGAVVGHPPLVVLVGLLEAAAHLQHEHELLHGDVGLLVVDQREDLLARDEPTALRDHRVAHLPDEDDQPTGRVVVLGVLPDEHDSVEDGLERRPEIREVVVVQLVDPAIQRPELLRVVVRLESGRVNLLAQPGERRAVCALGLVQRPQHASRARTLELVEYRVETIGLLLPEQYLDVRGGVEAQFQLRFGVLLQHVFDLLRPGNNRALEERDSAAARRRRQRGRRRRRNGVLVVFLAAVVLGRRGQSRLGLDLAAENGRRGKEGVEAILVGTVGLSWFVWFVSTGNSTFLETSSRCSKDDIPPISATKVDDRTFSSVTTTPLCKEVRVERQTYHIHDDSRPCPLTVFDTAKHFDLGRRGIAATIFMLSGMMMHFASSLSKKCSSVSLGIEKGRWAGGDDRRRPNDARPYRVCSVRNSLSNLAPLVNFGYVDRMHSCTKSVLPSSFQNLSSFPPSISFLGRQR</sequence>
<dbReference type="Proteomes" id="UP000266841">
    <property type="component" value="Unassembled WGS sequence"/>
</dbReference>